<dbReference type="KEGG" id="halc:EY643_16880"/>
<keyword evidence="4 6" id="KW-1133">Transmembrane helix</keyword>
<dbReference type="OrthoDB" id="3830758at2"/>
<dbReference type="InterPro" id="IPR005171">
    <property type="entry name" value="Cyt_c_oxidase_su4_prok"/>
</dbReference>
<keyword evidence="2" id="KW-1003">Cell membrane</keyword>
<feature type="transmembrane region" description="Helical" evidence="6">
    <location>
        <begin position="35"/>
        <end position="53"/>
    </location>
</feature>
<evidence type="ECO:0000256" key="4">
    <source>
        <dbReference type="ARBA" id="ARBA00022989"/>
    </source>
</evidence>
<evidence type="ECO:0000256" key="6">
    <source>
        <dbReference type="SAM" id="Phobius"/>
    </source>
</evidence>
<evidence type="ECO:0000256" key="3">
    <source>
        <dbReference type="ARBA" id="ARBA00022692"/>
    </source>
</evidence>
<name>A0A5P9NN28_9GAMM</name>
<evidence type="ECO:0000313" key="8">
    <source>
        <dbReference type="Proteomes" id="UP000326287"/>
    </source>
</evidence>
<keyword evidence="5 6" id="KW-0472">Membrane</keyword>
<reference evidence="7 8" key="1">
    <citation type="submission" date="2019-02" db="EMBL/GenBank/DDBJ databases">
        <authorList>
            <person name="Li S.-H."/>
        </authorList>
    </citation>
    <scope>NUCLEOTIDE SEQUENCE [LARGE SCALE GENOMIC DNA]</scope>
    <source>
        <strain evidence="7 8">IMCC14385</strain>
    </source>
</reference>
<gene>
    <name evidence="7" type="ORF">EY643_16880</name>
</gene>
<evidence type="ECO:0008006" key="9">
    <source>
        <dbReference type="Google" id="ProtNLM"/>
    </source>
</evidence>
<accession>A0A5P9NN28</accession>
<sequence length="88" mass="9741">MKTIIFTRITAVWLILVAATLLSWGIDQGQSQTFQFGGAAILAIALIKVRFVIQEFMEVRTAPFILKAATDIWCVAVFILLTALLLQS</sequence>
<keyword evidence="8" id="KW-1185">Reference proteome</keyword>
<evidence type="ECO:0000256" key="1">
    <source>
        <dbReference type="ARBA" id="ARBA00004651"/>
    </source>
</evidence>
<organism evidence="7 8">
    <name type="scientific">Halioglobus maricola</name>
    <dbReference type="NCBI Taxonomy" id="2601894"/>
    <lineage>
        <taxon>Bacteria</taxon>
        <taxon>Pseudomonadati</taxon>
        <taxon>Pseudomonadota</taxon>
        <taxon>Gammaproteobacteria</taxon>
        <taxon>Cellvibrionales</taxon>
        <taxon>Halieaceae</taxon>
        <taxon>Halioglobus</taxon>
    </lineage>
</organism>
<evidence type="ECO:0000256" key="5">
    <source>
        <dbReference type="ARBA" id="ARBA00023136"/>
    </source>
</evidence>
<comment type="subcellular location">
    <subcellularLocation>
        <location evidence="1">Cell membrane</location>
        <topology evidence="1">Multi-pass membrane protein</topology>
    </subcellularLocation>
</comment>
<evidence type="ECO:0000256" key="2">
    <source>
        <dbReference type="ARBA" id="ARBA00022475"/>
    </source>
</evidence>
<proteinExistence type="predicted"/>
<feature type="transmembrane region" description="Helical" evidence="6">
    <location>
        <begin position="65"/>
        <end position="86"/>
    </location>
</feature>
<dbReference type="RefSeq" id="WP_153240342.1">
    <property type="nucleotide sequence ID" value="NZ_CP036422.1"/>
</dbReference>
<protein>
    <recommendedName>
        <fullName evidence="9">Prokaryotic cytochrome C oxidase subunit IV family protein</fullName>
    </recommendedName>
</protein>
<dbReference type="GO" id="GO:0005886">
    <property type="term" value="C:plasma membrane"/>
    <property type="evidence" value="ECO:0007669"/>
    <property type="project" value="UniProtKB-SubCell"/>
</dbReference>
<dbReference type="Proteomes" id="UP000326287">
    <property type="component" value="Chromosome"/>
</dbReference>
<dbReference type="AlphaFoldDB" id="A0A5P9NN28"/>
<keyword evidence="3 6" id="KW-0812">Transmembrane</keyword>
<dbReference type="EMBL" id="CP036422">
    <property type="protein sequence ID" value="QFU77197.1"/>
    <property type="molecule type" value="Genomic_DNA"/>
</dbReference>
<dbReference type="Pfam" id="PF03626">
    <property type="entry name" value="COX4_pro"/>
    <property type="match status" value="1"/>
</dbReference>
<evidence type="ECO:0000313" key="7">
    <source>
        <dbReference type="EMBL" id="QFU77197.1"/>
    </source>
</evidence>